<dbReference type="InterPro" id="IPR036034">
    <property type="entry name" value="PDZ_sf"/>
</dbReference>
<dbReference type="CDD" id="cd06163">
    <property type="entry name" value="S2P-M50_PDZ_RseP-like"/>
    <property type="match status" value="1"/>
</dbReference>
<dbReference type="GO" id="GO:0016020">
    <property type="term" value="C:membrane"/>
    <property type="evidence" value="ECO:0007669"/>
    <property type="project" value="UniProtKB-SubCell"/>
</dbReference>
<dbReference type="RefSeq" id="WP_154573280.1">
    <property type="nucleotide sequence ID" value="NZ_VUMZ01000001.1"/>
</dbReference>
<evidence type="ECO:0000256" key="6">
    <source>
        <dbReference type="ARBA" id="ARBA00022801"/>
    </source>
</evidence>
<comment type="similarity">
    <text evidence="3 11">Belongs to the peptidase M50B family.</text>
</comment>
<comment type="cofactor">
    <cofactor evidence="1 11">
        <name>Zn(2+)</name>
        <dbReference type="ChEBI" id="CHEBI:29105"/>
    </cofactor>
</comment>
<dbReference type="EMBL" id="VUMZ01000001">
    <property type="protein sequence ID" value="MST50793.1"/>
    <property type="molecule type" value="Genomic_DNA"/>
</dbReference>
<feature type="transmembrane region" description="Helical" evidence="11">
    <location>
        <begin position="253"/>
        <end position="271"/>
    </location>
</feature>
<keyword evidence="8 11" id="KW-1133">Transmembrane helix</keyword>
<evidence type="ECO:0000256" key="4">
    <source>
        <dbReference type="ARBA" id="ARBA00022670"/>
    </source>
</evidence>
<evidence type="ECO:0000256" key="11">
    <source>
        <dbReference type="RuleBase" id="RU362031"/>
    </source>
</evidence>
<name>A0A6L5Y2G4_9FIRM</name>
<organism evidence="13 14">
    <name type="scientific">Hornefia butyriciproducens</name>
    <dbReference type="NCBI Taxonomy" id="2652293"/>
    <lineage>
        <taxon>Bacteria</taxon>
        <taxon>Bacillati</taxon>
        <taxon>Bacillota</taxon>
        <taxon>Clostridia</taxon>
        <taxon>Peptostreptococcales</taxon>
        <taxon>Anaerovoracaceae</taxon>
        <taxon>Hornefia</taxon>
    </lineage>
</organism>
<dbReference type="EC" id="3.4.24.-" evidence="11"/>
<evidence type="ECO:0000256" key="1">
    <source>
        <dbReference type="ARBA" id="ARBA00001947"/>
    </source>
</evidence>
<keyword evidence="10 11" id="KW-0472">Membrane</keyword>
<keyword evidence="11" id="KW-0479">Metal-binding</keyword>
<comment type="caution">
    <text evidence="13">The sequence shown here is derived from an EMBL/GenBank/DDBJ whole genome shotgun (WGS) entry which is preliminary data.</text>
</comment>
<dbReference type="InterPro" id="IPR041489">
    <property type="entry name" value="PDZ_6"/>
</dbReference>
<comment type="subcellular location">
    <subcellularLocation>
        <location evidence="2">Membrane</location>
        <topology evidence="2">Multi-pass membrane protein</topology>
    </subcellularLocation>
</comment>
<evidence type="ECO:0000259" key="12">
    <source>
        <dbReference type="PROSITE" id="PS50106"/>
    </source>
</evidence>
<protein>
    <recommendedName>
        <fullName evidence="11">Zinc metalloprotease</fullName>
        <ecNumber evidence="11">3.4.24.-</ecNumber>
    </recommendedName>
</protein>
<gene>
    <name evidence="13" type="primary">rseP</name>
    <name evidence="13" type="ORF">FYJ64_00420</name>
</gene>
<feature type="domain" description="PDZ" evidence="12">
    <location>
        <begin position="121"/>
        <end position="174"/>
    </location>
</feature>
<reference evidence="13 14" key="1">
    <citation type="submission" date="2019-08" db="EMBL/GenBank/DDBJ databases">
        <title>In-depth cultivation of the pig gut microbiome towards novel bacterial diversity and tailored functional studies.</title>
        <authorList>
            <person name="Wylensek D."/>
            <person name="Hitch T.C.A."/>
            <person name="Clavel T."/>
        </authorList>
    </citation>
    <scope>NUCLEOTIDE SEQUENCE [LARGE SCALE GENOMIC DNA]</scope>
    <source>
        <strain evidence="13 14">WCA-MUC-591-APC-3H</strain>
    </source>
</reference>
<dbReference type="GeneID" id="303113773"/>
<keyword evidence="7 11" id="KW-0862">Zinc</keyword>
<dbReference type="InterPro" id="IPR008915">
    <property type="entry name" value="Peptidase_M50"/>
</dbReference>
<dbReference type="PANTHER" id="PTHR42837">
    <property type="entry name" value="REGULATOR OF SIGMA-E PROTEASE RSEP"/>
    <property type="match status" value="1"/>
</dbReference>
<evidence type="ECO:0000256" key="3">
    <source>
        <dbReference type="ARBA" id="ARBA00007931"/>
    </source>
</evidence>
<dbReference type="Pfam" id="PF02163">
    <property type="entry name" value="Peptidase_M50"/>
    <property type="match status" value="1"/>
</dbReference>
<feature type="transmembrane region" description="Helical" evidence="11">
    <location>
        <begin position="305"/>
        <end position="323"/>
    </location>
</feature>
<feature type="transmembrane region" description="Helical" evidence="11">
    <location>
        <begin position="85"/>
        <end position="118"/>
    </location>
</feature>
<evidence type="ECO:0000256" key="8">
    <source>
        <dbReference type="ARBA" id="ARBA00022989"/>
    </source>
</evidence>
<dbReference type="PANTHER" id="PTHR42837:SF2">
    <property type="entry name" value="MEMBRANE METALLOPROTEASE ARASP2, CHLOROPLASTIC-RELATED"/>
    <property type="match status" value="1"/>
</dbReference>
<keyword evidence="4 13" id="KW-0645">Protease</keyword>
<dbReference type="GO" id="GO:0006508">
    <property type="term" value="P:proteolysis"/>
    <property type="evidence" value="ECO:0007669"/>
    <property type="project" value="UniProtKB-KW"/>
</dbReference>
<evidence type="ECO:0000256" key="7">
    <source>
        <dbReference type="ARBA" id="ARBA00022833"/>
    </source>
</evidence>
<dbReference type="GO" id="GO:0046872">
    <property type="term" value="F:metal ion binding"/>
    <property type="evidence" value="ECO:0007669"/>
    <property type="project" value="UniProtKB-KW"/>
</dbReference>
<sequence length="331" mass="35796">MLTIILAIVLFVLLIFPHELGHFVAAKAVGVRVNEFAFGMGPALYKKQGRETLYSIRAFPVGGYCAMEGENEESDEEDAFVNKPAWARITVLVAGSAMNVLIAILVLSIMFGVIGAATTTVDRVQKGMPAAKAGLSRGDRIVSVDGREIQKWSDLSTALSGSDDTRSITVTRNGTEKTLYVTPVKQDSRYVIGITPMVTHSPLLAVRNGITGSWSMTRSLFGALKQLATGHVKADDLSGPVGMVSLVHQTEKAGLINFFYLVALISLNLAIFNMLPFPALDGGRILFVIIRLFTGKAITDRQEAAVHGAGMALLLLLMIFVTWNDIERLLT</sequence>
<evidence type="ECO:0000256" key="2">
    <source>
        <dbReference type="ARBA" id="ARBA00004141"/>
    </source>
</evidence>
<evidence type="ECO:0000256" key="10">
    <source>
        <dbReference type="ARBA" id="ARBA00023136"/>
    </source>
</evidence>
<dbReference type="AlphaFoldDB" id="A0A6L5Y2G4"/>
<dbReference type="NCBIfam" id="TIGR00054">
    <property type="entry name" value="RIP metalloprotease RseP"/>
    <property type="match status" value="1"/>
</dbReference>
<evidence type="ECO:0000313" key="14">
    <source>
        <dbReference type="Proteomes" id="UP000474676"/>
    </source>
</evidence>
<dbReference type="Proteomes" id="UP000474676">
    <property type="component" value="Unassembled WGS sequence"/>
</dbReference>
<evidence type="ECO:0000256" key="5">
    <source>
        <dbReference type="ARBA" id="ARBA00022692"/>
    </source>
</evidence>
<dbReference type="CDD" id="cd23081">
    <property type="entry name" value="cpPDZ_EcRseP-like"/>
    <property type="match status" value="1"/>
</dbReference>
<dbReference type="InterPro" id="IPR001478">
    <property type="entry name" value="PDZ"/>
</dbReference>
<evidence type="ECO:0000313" key="13">
    <source>
        <dbReference type="EMBL" id="MST50793.1"/>
    </source>
</evidence>
<dbReference type="SUPFAM" id="SSF50156">
    <property type="entry name" value="PDZ domain-like"/>
    <property type="match status" value="1"/>
</dbReference>
<accession>A0A6L5Y2G4</accession>
<dbReference type="PROSITE" id="PS50106">
    <property type="entry name" value="PDZ"/>
    <property type="match status" value="1"/>
</dbReference>
<keyword evidence="14" id="KW-1185">Reference proteome</keyword>
<dbReference type="InterPro" id="IPR004387">
    <property type="entry name" value="Pept_M50_Zn"/>
</dbReference>
<keyword evidence="6 11" id="KW-0378">Hydrolase</keyword>
<proteinExistence type="inferred from homology"/>
<dbReference type="Gene3D" id="2.30.42.10">
    <property type="match status" value="1"/>
</dbReference>
<dbReference type="SMART" id="SM00228">
    <property type="entry name" value="PDZ"/>
    <property type="match status" value="1"/>
</dbReference>
<keyword evidence="9 11" id="KW-0482">Metalloprotease</keyword>
<keyword evidence="5 11" id="KW-0812">Transmembrane</keyword>
<evidence type="ECO:0000256" key="9">
    <source>
        <dbReference type="ARBA" id="ARBA00023049"/>
    </source>
</evidence>
<dbReference type="Pfam" id="PF17820">
    <property type="entry name" value="PDZ_6"/>
    <property type="match status" value="1"/>
</dbReference>
<dbReference type="GO" id="GO:0004222">
    <property type="term" value="F:metalloendopeptidase activity"/>
    <property type="evidence" value="ECO:0007669"/>
    <property type="project" value="InterPro"/>
</dbReference>